<organism evidence="9 10">
    <name type="scientific">Aliiroseovarius crassostreae</name>
    <dbReference type="NCBI Taxonomy" id="154981"/>
    <lineage>
        <taxon>Bacteria</taxon>
        <taxon>Pseudomonadati</taxon>
        <taxon>Pseudomonadota</taxon>
        <taxon>Alphaproteobacteria</taxon>
        <taxon>Rhodobacterales</taxon>
        <taxon>Paracoccaceae</taxon>
        <taxon>Aliiroseovarius</taxon>
    </lineage>
</organism>
<dbReference type="InterPro" id="IPR050957">
    <property type="entry name" value="BMP_lipoprotein"/>
</dbReference>
<reference evidence="9 10" key="1">
    <citation type="submission" date="2015-09" db="EMBL/GenBank/DDBJ databases">
        <title>Draft genome sequence of Aliiroseovarius crassostreae CV919-312TSm, the causative agent of Roseovarius Oyster Disease (formerly Juvenile Oyster Disease).</title>
        <authorList>
            <person name="Kessner L."/>
            <person name="Spinard E."/>
            <person name="Nelson D."/>
        </authorList>
    </citation>
    <scope>NUCLEOTIDE SEQUENCE [LARGE SCALE GENOMIC DNA]</scope>
    <source>
        <strain evidence="9 10">CV919-312</strain>
    </source>
</reference>
<dbReference type="InterPro" id="IPR028082">
    <property type="entry name" value="Peripla_BP_I"/>
</dbReference>
<dbReference type="OrthoDB" id="9784230at2"/>
<evidence type="ECO:0000313" key="9">
    <source>
        <dbReference type="EMBL" id="KPN63568.1"/>
    </source>
</evidence>
<proteinExistence type="inferred from homology"/>
<feature type="signal peptide" evidence="7">
    <location>
        <begin position="1"/>
        <end position="25"/>
    </location>
</feature>
<dbReference type="Gene3D" id="3.40.50.2300">
    <property type="match status" value="2"/>
</dbReference>
<keyword evidence="5" id="KW-0472">Membrane</keyword>
<dbReference type="Proteomes" id="UP000050471">
    <property type="component" value="Unassembled WGS sequence"/>
</dbReference>
<feature type="chain" id="PRO_5006139709" description="ABC transporter substrate-binding protein PnrA-like domain-containing protein" evidence="7">
    <location>
        <begin position="26"/>
        <end position="337"/>
    </location>
</feature>
<comment type="caution">
    <text evidence="9">The sequence shown here is derived from an EMBL/GenBank/DDBJ whole genome shotgun (WGS) entry which is preliminary data.</text>
</comment>
<evidence type="ECO:0000256" key="6">
    <source>
        <dbReference type="ARBA" id="ARBA00023288"/>
    </source>
</evidence>
<comment type="similarity">
    <text evidence="2">Belongs to the BMP lipoprotein family.</text>
</comment>
<evidence type="ECO:0000259" key="8">
    <source>
        <dbReference type="Pfam" id="PF02608"/>
    </source>
</evidence>
<dbReference type="CDD" id="cd06354">
    <property type="entry name" value="PBP1_PrnA-like"/>
    <property type="match status" value="1"/>
</dbReference>
<evidence type="ECO:0000256" key="4">
    <source>
        <dbReference type="ARBA" id="ARBA00022729"/>
    </source>
</evidence>
<dbReference type="PANTHER" id="PTHR34296">
    <property type="entry name" value="TRANSCRIPTIONAL ACTIVATOR PROTEIN MED"/>
    <property type="match status" value="1"/>
</dbReference>
<protein>
    <recommendedName>
        <fullName evidence="8">ABC transporter substrate-binding protein PnrA-like domain-containing protein</fullName>
    </recommendedName>
</protein>
<feature type="domain" description="ABC transporter substrate-binding protein PnrA-like" evidence="8">
    <location>
        <begin position="30"/>
        <end position="323"/>
    </location>
</feature>
<dbReference type="InterPro" id="IPR003760">
    <property type="entry name" value="PnrA-like"/>
</dbReference>
<evidence type="ECO:0000313" key="10">
    <source>
        <dbReference type="Proteomes" id="UP000050471"/>
    </source>
</evidence>
<accession>A0A0P7I375</accession>
<gene>
    <name evidence="9" type="ORF">AKJ29_13105</name>
</gene>
<dbReference type="EMBL" id="LKBA01000006">
    <property type="protein sequence ID" value="KPN63568.1"/>
    <property type="molecule type" value="Genomic_DNA"/>
</dbReference>
<keyword evidence="3" id="KW-1003">Cell membrane</keyword>
<dbReference type="SUPFAM" id="SSF53822">
    <property type="entry name" value="Periplasmic binding protein-like I"/>
    <property type="match status" value="1"/>
</dbReference>
<keyword evidence="4 7" id="KW-0732">Signal</keyword>
<dbReference type="GO" id="GO:0005886">
    <property type="term" value="C:plasma membrane"/>
    <property type="evidence" value="ECO:0007669"/>
    <property type="project" value="UniProtKB-SubCell"/>
</dbReference>
<dbReference type="RefSeq" id="WP_055190046.1">
    <property type="nucleotide sequence ID" value="NZ_FPBS01000022.1"/>
</dbReference>
<dbReference type="STRING" id="154981.AKJ29_13105"/>
<keyword evidence="6" id="KW-0449">Lipoprotein</keyword>
<sequence>MTLMKTLLGAAAAAAVAVTAGAALADPAVIFDLGGKFDKSFNEAAFRGAKRWANETGGKYLEIELQSEAQREQALRRFAEAGANPIVTTGFAMADPVANVAADYPDTKFVNIDGFMPEIPANVQMIAFEEHQGSYLVGQLAAMASKSGTVGFIGGMDVPLIRHFACGYAQGALATNPDIKIVANMTGNAPTAWNDPVRGGELAKAQIAQGADVIYAAAGGTGIGVLQAAADAEGVLSIGVDSNQNHLHPGKVLTSMLKRVDVAVYEAMKAGDELETGTQIRLGLAEDGVGYSVDENNSSLVTVEMKNAVENSKAKIISGEIDVVSYYTNDSCPVLDF</sequence>
<evidence type="ECO:0000256" key="1">
    <source>
        <dbReference type="ARBA" id="ARBA00004193"/>
    </source>
</evidence>
<dbReference type="PANTHER" id="PTHR34296:SF2">
    <property type="entry name" value="ABC TRANSPORTER GUANOSINE-BINDING PROTEIN NUPN"/>
    <property type="match status" value="1"/>
</dbReference>
<name>A0A0P7I375_9RHOB</name>
<evidence type="ECO:0000256" key="2">
    <source>
        <dbReference type="ARBA" id="ARBA00008610"/>
    </source>
</evidence>
<dbReference type="AlphaFoldDB" id="A0A0P7I375"/>
<keyword evidence="10" id="KW-1185">Reference proteome</keyword>
<comment type="subcellular location">
    <subcellularLocation>
        <location evidence="1">Cell membrane</location>
        <topology evidence="1">Lipid-anchor</topology>
    </subcellularLocation>
</comment>
<evidence type="ECO:0000256" key="5">
    <source>
        <dbReference type="ARBA" id="ARBA00023136"/>
    </source>
</evidence>
<evidence type="ECO:0000256" key="7">
    <source>
        <dbReference type="SAM" id="SignalP"/>
    </source>
</evidence>
<dbReference type="Pfam" id="PF02608">
    <property type="entry name" value="Bmp"/>
    <property type="match status" value="1"/>
</dbReference>
<evidence type="ECO:0000256" key="3">
    <source>
        <dbReference type="ARBA" id="ARBA00022475"/>
    </source>
</evidence>